<dbReference type="Pfam" id="PF00817">
    <property type="entry name" value="IMS"/>
    <property type="match status" value="1"/>
</dbReference>
<dbReference type="Gene3D" id="3.30.70.270">
    <property type="match status" value="1"/>
</dbReference>
<comment type="caution">
    <text evidence="4">The sequence shown here is derived from an EMBL/GenBank/DDBJ whole genome shotgun (WGS) entry which is preliminary data.</text>
</comment>
<sequence>MLEHLFVIHRRKESGALQNRSGKTYVCIDLKSFYASVECAERGLDPDKALLVVADPARSEKTICLAISPAMKELGVRNRCRVFEIPEGIKYFKAKPRMRLYMERSAQIYGIYLRHVSPADIYPYSIDECFIDATPYLALEKKTAREWAAELIEAVKAETSITATAGIGENLFLAKVALDVLAKKSPDFIGELTEASFRETMWYHEPITDVWNIGPGIAARLAKHGARTLYDVTQLPEDVLYREFGVNAEFLIDHAWGQEPCTIEEIKAWKPVGKSIANGQVLEHDYSFEDARTVLREMVESSVLDMIEKGLAARRVSLHVGYAKAHGTTATGGFAHLQTQAELKHAYDDARFNEARSHRPHRNADDETRVFVGEHGTRIVGPGARNSGYHEATGGARTLDAPTNSFHLLFGAAAQLFDGHVDPERPIRRIMLGFSEIVEAEGCQMSLFSAPEEEQRERDIQKAMLAVQSRFGKNSVLFGTSFRKNATMRKRNMQIGGHNAG</sequence>
<dbReference type="InterPro" id="IPR017961">
    <property type="entry name" value="DNA_pol_Y-fam_little_finger"/>
</dbReference>
<dbReference type="InterPro" id="IPR043502">
    <property type="entry name" value="DNA/RNA_pol_sf"/>
</dbReference>
<comment type="similarity">
    <text evidence="1">Belongs to the DNA polymerase type-Y family.</text>
</comment>
<dbReference type="GO" id="GO:0003684">
    <property type="term" value="F:damaged DNA binding"/>
    <property type="evidence" value="ECO:0007669"/>
    <property type="project" value="InterPro"/>
</dbReference>
<organism evidence="4 5">
    <name type="scientific">Slackia isoflavoniconvertens</name>
    <dbReference type="NCBI Taxonomy" id="572010"/>
    <lineage>
        <taxon>Bacteria</taxon>
        <taxon>Bacillati</taxon>
        <taxon>Actinomycetota</taxon>
        <taxon>Coriobacteriia</taxon>
        <taxon>Eggerthellales</taxon>
        <taxon>Eggerthellaceae</taxon>
        <taxon>Slackia</taxon>
    </lineage>
</organism>
<feature type="domain" description="UmuC" evidence="3">
    <location>
        <begin position="25"/>
        <end position="214"/>
    </location>
</feature>
<reference evidence="4 5" key="1">
    <citation type="journal article" date="2018" name="Elife">
        <title>Discovery and characterization of a prevalent human gut bacterial enzyme sufficient for the inactivation of a family of plant toxins.</title>
        <authorList>
            <person name="Koppel N."/>
            <person name="Bisanz J.E."/>
            <person name="Pandelia M.E."/>
            <person name="Turnbaugh P.J."/>
            <person name="Balskus E.P."/>
        </authorList>
    </citation>
    <scope>NUCLEOTIDE SEQUENCE [LARGE SCALE GENOMIC DNA]</scope>
    <source>
        <strain evidence="4 5">OB21 GAM31</strain>
    </source>
</reference>
<evidence type="ECO:0000313" key="4">
    <source>
        <dbReference type="EMBL" id="RDB55278.1"/>
    </source>
</evidence>
<name>A0A369LBB6_9ACTN</name>
<dbReference type="Gene3D" id="1.10.150.20">
    <property type="entry name" value="5' to 3' exonuclease, C-terminal subdomain"/>
    <property type="match status" value="1"/>
</dbReference>
<evidence type="ECO:0000256" key="1">
    <source>
        <dbReference type="ARBA" id="ARBA00010945"/>
    </source>
</evidence>
<dbReference type="GO" id="GO:0005829">
    <property type="term" value="C:cytosol"/>
    <property type="evidence" value="ECO:0007669"/>
    <property type="project" value="TreeGrafter"/>
</dbReference>
<dbReference type="Proteomes" id="UP000253975">
    <property type="component" value="Unassembled WGS sequence"/>
</dbReference>
<evidence type="ECO:0000256" key="2">
    <source>
        <dbReference type="ARBA" id="ARBA00025589"/>
    </source>
</evidence>
<dbReference type="Pfam" id="PF11799">
    <property type="entry name" value="IMS_C"/>
    <property type="match status" value="2"/>
</dbReference>
<dbReference type="GO" id="GO:0042276">
    <property type="term" value="P:error-prone translesion synthesis"/>
    <property type="evidence" value="ECO:0007669"/>
    <property type="project" value="TreeGrafter"/>
</dbReference>
<dbReference type="GO" id="GO:0006281">
    <property type="term" value="P:DNA repair"/>
    <property type="evidence" value="ECO:0007669"/>
    <property type="project" value="InterPro"/>
</dbReference>
<dbReference type="InterPro" id="IPR043128">
    <property type="entry name" value="Rev_trsase/Diguanyl_cyclase"/>
</dbReference>
<accession>A0A369LBB6</accession>
<dbReference type="GO" id="GO:0009432">
    <property type="term" value="P:SOS response"/>
    <property type="evidence" value="ECO:0007669"/>
    <property type="project" value="TreeGrafter"/>
</dbReference>
<dbReference type="PANTHER" id="PTHR11076">
    <property type="entry name" value="DNA REPAIR POLYMERASE UMUC / TRANSFERASE FAMILY MEMBER"/>
    <property type="match status" value="1"/>
</dbReference>
<dbReference type="Gene3D" id="3.40.1170.60">
    <property type="match status" value="1"/>
</dbReference>
<dbReference type="InterPro" id="IPR001126">
    <property type="entry name" value="UmuC"/>
</dbReference>
<dbReference type="InterPro" id="IPR050116">
    <property type="entry name" value="DNA_polymerase-Y"/>
</dbReference>
<gene>
    <name evidence="4" type="ORF">C1881_09525</name>
</gene>
<evidence type="ECO:0000313" key="5">
    <source>
        <dbReference type="Proteomes" id="UP000253975"/>
    </source>
</evidence>
<dbReference type="PROSITE" id="PS50173">
    <property type="entry name" value="UMUC"/>
    <property type="match status" value="1"/>
</dbReference>
<dbReference type="PANTHER" id="PTHR11076:SF35">
    <property type="entry name" value="DNA REPAIR PROTEIN HOMOLOG YOBH"/>
    <property type="match status" value="1"/>
</dbReference>
<dbReference type="SUPFAM" id="SSF56672">
    <property type="entry name" value="DNA/RNA polymerases"/>
    <property type="match status" value="1"/>
</dbReference>
<evidence type="ECO:0000259" key="3">
    <source>
        <dbReference type="PROSITE" id="PS50173"/>
    </source>
</evidence>
<dbReference type="GO" id="GO:0003887">
    <property type="term" value="F:DNA-directed DNA polymerase activity"/>
    <property type="evidence" value="ECO:0007669"/>
    <property type="project" value="TreeGrafter"/>
</dbReference>
<proteinExistence type="inferred from homology"/>
<comment type="function">
    <text evidence="2">Poorly processive, error-prone DNA polymerase involved in untargeted mutagenesis. Copies undamaged DNA at stalled replication forks, which arise in vivo from mismatched or misaligned primer ends. These misaligned primers can be extended by PolIV. Exhibits no 3'-5' exonuclease (proofreading) activity. May be involved in translesional synthesis, in conjunction with the beta clamp from PolIII.</text>
</comment>
<protein>
    <submittedName>
        <fullName evidence="4">DNA repair protein</fullName>
    </submittedName>
</protein>
<dbReference type="EMBL" id="PPTO01000020">
    <property type="protein sequence ID" value="RDB55278.1"/>
    <property type="molecule type" value="Genomic_DNA"/>
</dbReference>
<dbReference type="AlphaFoldDB" id="A0A369LBB6"/>